<dbReference type="EMBL" id="PGOL01002924">
    <property type="protein sequence ID" value="PKI44261.1"/>
    <property type="molecule type" value="Genomic_DNA"/>
</dbReference>
<organism evidence="1 2">
    <name type="scientific">Punica granatum</name>
    <name type="common">Pomegranate</name>
    <dbReference type="NCBI Taxonomy" id="22663"/>
    <lineage>
        <taxon>Eukaryota</taxon>
        <taxon>Viridiplantae</taxon>
        <taxon>Streptophyta</taxon>
        <taxon>Embryophyta</taxon>
        <taxon>Tracheophyta</taxon>
        <taxon>Spermatophyta</taxon>
        <taxon>Magnoliopsida</taxon>
        <taxon>eudicotyledons</taxon>
        <taxon>Gunneridae</taxon>
        <taxon>Pentapetalae</taxon>
        <taxon>rosids</taxon>
        <taxon>malvids</taxon>
        <taxon>Myrtales</taxon>
        <taxon>Lythraceae</taxon>
        <taxon>Punica</taxon>
    </lineage>
</organism>
<dbReference type="Proteomes" id="UP000233551">
    <property type="component" value="Unassembled WGS sequence"/>
</dbReference>
<evidence type="ECO:0000313" key="2">
    <source>
        <dbReference type="Proteomes" id="UP000233551"/>
    </source>
</evidence>
<proteinExistence type="predicted"/>
<comment type="caution">
    <text evidence="1">The sequence shown here is derived from an EMBL/GenBank/DDBJ whole genome shotgun (WGS) entry which is preliminary data.</text>
</comment>
<keyword evidence="2" id="KW-1185">Reference proteome</keyword>
<name>A0A2I0IJS2_PUNGR</name>
<dbReference type="AlphaFoldDB" id="A0A2I0IJS2"/>
<sequence length="100" mass="10999">MQVQHSNESSELRVGVRLALVGRCGSWVPQCCEQLRFDRCVSECDGGLEEIPVYALGGQQGNISYKLSDIVAVDRGQRRPYAGNLIEWRCDSVGRGSLVA</sequence>
<reference evidence="1 2" key="1">
    <citation type="submission" date="2017-11" db="EMBL/GenBank/DDBJ databases">
        <title>De-novo sequencing of pomegranate (Punica granatum L.) genome.</title>
        <authorList>
            <person name="Akparov Z."/>
            <person name="Amiraslanov A."/>
            <person name="Hajiyeva S."/>
            <person name="Abbasov M."/>
            <person name="Kaur K."/>
            <person name="Hamwieh A."/>
            <person name="Solovyev V."/>
            <person name="Salamov A."/>
            <person name="Braich B."/>
            <person name="Kosarev P."/>
            <person name="Mahmoud A."/>
            <person name="Hajiyev E."/>
            <person name="Babayeva S."/>
            <person name="Izzatullayeva V."/>
            <person name="Mammadov A."/>
            <person name="Mammadov A."/>
            <person name="Sharifova S."/>
            <person name="Ojaghi J."/>
            <person name="Eynullazada K."/>
            <person name="Bayramov B."/>
            <person name="Abdulazimova A."/>
            <person name="Shahmuradov I."/>
        </authorList>
    </citation>
    <scope>NUCLEOTIDE SEQUENCE [LARGE SCALE GENOMIC DNA]</scope>
    <source>
        <strain evidence="2">cv. AG2017</strain>
        <tissue evidence="1">Leaf</tissue>
    </source>
</reference>
<evidence type="ECO:0000313" key="1">
    <source>
        <dbReference type="EMBL" id="PKI44261.1"/>
    </source>
</evidence>
<gene>
    <name evidence="1" type="ORF">CRG98_035335</name>
</gene>
<protein>
    <submittedName>
        <fullName evidence="1">Uncharacterized protein</fullName>
    </submittedName>
</protein>
<accession>A0A2I0IJS2</accession>